<evidence type="ECO:0000259" key="4">
    <source>
        <dbReference type="PROSITE" id="PS51071"/>
    </source>
</evidence>
<dbReference type="InterPro" id="IPR036388">
    <property type="entry name" value="WH-like_DNA-bd_sf"/>
</dbReference>
<dbReference type="PANTHER" id="PTHR30514">
    <property type="entry name" value="GLUCOKINASE"/>
    <property type="match status" value="1"/>
</dbReference>
<name>A0A5R9F2X2_9BACL</name>
<keyword evidence="7" id="KW-1185">Reference proteome</keyword>
<keyword evidence="3" id="KW-0804">Transcription</keyword>
<evidence type="ECO:0000313" key="7">
    <source>
        <dbReference type="Proteomes" id="UP000308230"/>
    </source>
</evidence>
<dbReference type="Proteomes" id="UP000308230">
    <property type="component" value="Unassembled WGS sequence"/>
</dbReference>
<dbReference type="CDD" id="cd05013">
    <property type="entry name" value="SIS_RpiR"/>
    <property type="match status" value="1"/>
</dbReference>
<dbReference type="AlphaFoldDB" id="A0A5R9F2X2"/>
<dbReference type="OrthoDB" id="370421at2"/>
<dbReference type="Pfam" id="PF01380">
    <property type="entry name" value="SIS"/>
    <property type="match status" value="1"/>
</dbReference>
<reference evidence="6 7" key="1">
    <citation type="submission" date="2019-04" db="EMBL/GenBank/DDBJ databases">
        <title>Bacillus caeni sp. nov., a bacterium isolated from mangrove sediment.</title>
        <authorList>
            <person name="Huang H."/>
            <person name="Mo K."/>
            <person name="Hu Y."/>
        </authorList>
    </citation>
    <scope>NUCLEOTIDE SEQUENCE [LARGE SCALE GENOMIC DNA]</scope>
    <source>
        <strain evidence="6 7">HB172195</strain>
    </source>
</reference>
<dbReference type="GO" id="GO:0097367">
    <property type="term" value="F:carbohydrate derivative binding"/>
    <property type="evidence" value="ECO:0007669"/>
    <property type="project" value="InterPro"/>
</dbReference>
<dbReference type="PROSITE" id="PS51464">
    <property type="entry name" value="SIS"/>
    <property type="match status" value="1"/>
</dbReference>
<evidence type="ECO:0000313" key="6">
    <source>
        <dbReference type="EMBL" id="TLS37937.1"/>
    </source>
</evidence>
<evidence type="ECO:0000259" key="5">
    <source>
        <dbReference type="PROSITE" id="PS51464"/>
    </source>
</evidence>
<dbReference type="InterPro" id="IPR001347">
    <property type="entry name" value="SIS_dom"/>
</dbReference>
<dbReference type="SUPFAM" id="SSF46689">
    <property type="entry name" value="Homeodomain-like"/>
    <property type="match status" value="1"/>
</dbReference>
<dbReference type="Gene3D" id="1.10.10.10">
    <property type="entry name" value="Winged helix-like DNA-binding domain superfamily/Winged helix DNA-binding domain"/>
    <property type="match status" value="1"/>
</dbReference>
<dbReference type="GO" id="GO:0003700">
    <property type="term" value="F:DNA-binding transcription factor activity"/>
    <property type="evidence" value="ECO:0007669"/>
    <property type="project" value="InterPro"/>
</dbReference>
<comment type="caution">
    <text evidence="6">The sequence shown here is derived from an EMBL/GenBank/DDBJ whole genome shotgun (WGS) entry which is preliminary data.</text>
</comment>
<dbReference type="EMBL" id="SWLG01000005">
    <property type="protein sequence ID" value="TLS37937.1"/>
    <property type="molecule type" value="Genomic_DNA"/>
</dbReference>
<dbReference type="InterPro" id="IPR009057">
    <property type="entry name" value="Homeodomain-like_sf"/>
</dbReference>
<organism evidence="6 7">
    <name type="scientific">Exobacillus caeni</name>
    <dbReference type="NCBI Taxonomy" id="2574798"/>
    <lineage>
        <taxon>Bacteria</taxon>
        <taxon>Bacillati</taxon>
        <taxon>Bacillota</taxon>
        <taxon>Bacilli</taxon>
        <taxon>Bacillales</taxon>
        <taxon>Guptibacillaceae</taxon>
        <taxon>Exobacillus</taxon>
    </lineage>
</organism>
<dbReference type="InterPro" id="IPR046348">
    <property type="entry name" value="SIS_dom_sf"/>
</dbReference>
<dbReference type="InterPro" id="IPR035472">
    <property type="entry name" value="RpiR-like_SIS"/>
</dbReference>
<feature type="domain" description="SIS" evidence="5">
    <location>
        <begin position="125"/>
        <end position="266"/>
    </location>
</feature>
<dbReference type="Gene3D" id="3.40.50.10490">
    <property type="entry name" value="Glucose-6-phosphate isomerase like protein, domain 1"/>
    <property type="match status" value="1"/>
</dbReference>
<dbReference type="GO" id="GO:1901135">
    <property type="term" value="P:carbohydrate derivative metabolic process"/>
    <property type="evidence" value="ECO:0007669"/>
    <property type="project" value="InterPro"/>
</dbReference>
<evidence type="ECO:0000256" key="3">
    <source>
        <dbReference type="ARBA" id="ARBA00023163"/>
    </source>
</evidence>
<dbReference type="SUPFAM" id="SSF53697">
    <property type="entry name" value="SIS domain"/>
    <property type="match status" value="1"/>
</dbReference>
<dbReference type="PROSITE" id="PS51071">
    <property type="entry name" value="HTH_RPIR"/>
    <property type="match status" value="1"/>
</dbReference>
<evidence type="ECO:0000256" key="1">
    <source>
        <dbReference type="ARBA" id="ARBA00023015"/>
    </source>
</evidence>
<dbReference type="PANTHER" id="PTHR30514:SF10">
    <property type="entry name" value="MURR_RPIR FAMILY TRANSCRIPTIONAL REGULATOR"/>
    <property type="match status" value="1"/>
</dbReference>
<sequence length="285" mass="31183">MSSSRGGLVMLNEMLMKLPPSERKIANYILENPQSAISLTASELGEKSSTSSAAVIRLCKSLGLKGFQELKLRVAGDLHKTPEEAFLDILPDDTQESIVHKVTNNSIQSLRETEELLNPNALTEAVNLIKEADSIHFFGVGASSLIAQDAQQKFLRINKRANAFTDIHMMATLLANVSERDVVVGISFSGETPEVIKILDLANKNGANTISLTKYGASSVSDRADIKLYTSASKEATFRSAATSSRLSQLLIIDMLFMAVASSQYDEIIGCLDKTRRTIDWLNER</sequence>
<keyword evidence="1" id="KW-0805">Transcription regulation</keyword>
<dbReference type="Pfam" id="PF01418">
    <property type="entry name" value="HTH_6"/>
    <property type="match status" value="1"/>
</dbReference>
<proteinExistence type="predicted"/>
<dbReference type="GO" id="GO:0003677">
    <property type="term" value="F:DNA binding"/>
    <property type="evidence" value="ECO:0007669"/>
    <property type="project" value="UniProtKB-KW"/>
</dbReference>
<gene>
    <name evidence="6" type="ORF">FCL54_08970</name>
</gene>
<protein>
    <submittedName>
        <fullName evidence="6">MurR/RpiR family transcriptional regulator</fullName>
    </submittedName>
</protein>
<dbReference type="InterPro" id="IPR000281">
    <property type="entry name" value="HTH_RpiR"/>
</dbReference>
<accession>A0A5R9F2X2</accession>
<dbReference type="InterPro" id="IPR047640">
    <property type="entry name" value="RpiR-like"/>
</dbReference>
<evidence type="ECO:0000256" key="2">
    <source>
        <dbReference type="ARBA" id="ARBA00023125"/>
    </source>
</evidence>
<keyword evidence="2" id="KW-0238">DNA-binding</keyword>
<feature type="domain" description="HTH rpiR-type" evidence="4">
    <location>
        <begin position="5"/>
        <end position="81"/>
    </location>
</feature>